<evidence type="ECO:0000256" key="2">
    <source>
        <dbReference type="SAM" id="Phobius"/>
    </source>
</evidence>
<gene>
    <name evidence="3" type="ORF">H9830_02895</name>
</gene>
<feature type="compositionally biased region" description="Acidic residues" evidence="1">
    <location>
        <begin position="109"/>
        <end position="118"/>
    </location>
</feature>
<feature type="compositionally biased region" description="Basic and acidic residues" evidence="1">
    <location>
        <begin position="11"/>
        <end position="23"/>
    </location>
</feature>
<accession>A0A9D2C8X4</accession>
<feature type="compositionally biased region" description="Acidic residues" evidence="1">
    <location>
        <begin position="24"/>
        <end position="34"/>
    </location>
</feature>
<protein>
    <submittedName>
        <fullName evidence="3">Uncharacterized protein</fullName>
    </submittedName>
</protein>
<reference evidence="3" key="2">
    <citation type="submission" date="2021-04" db="EMBL/GenBank/DDBJ databases">
        <authorList>
            <person name="Gilroy R."/>
        </authorList>
    </citation>
    <scope>NUCLEOTIDE SEQUENCE</scope>
    <source>
        <strain evidence="3">ChiGjej1B1-98</strain>
    </source>
</reference>
<feature type="transmembrane region" description="Helical" evidence="2">
    <location>
        <begin position="243"/>
        <end position="267"/>
    </location>
</feature>
<reference evidence="3" key="1">
    <citation type="journal article" date="2021" name="PeerJ">
        <title>Extensive microbial diversity within the chicken gut microbiome revealed by metagenomics and culture.</title>
        <authorList>
            <person name="Gilroy R."/>
            <person name="Ravi A."/>
            <person name="Getino M."/>
            <person name="Pursley I."/>
            <person name="Horton D.L."/>
            <person name="Alikhan N.F."/>
            <person name="Baker D."/>
            <person name="Gharbi K."/>
            <person name="Hall N."/>
            <person name="Watson M."/>
            <person name="Adriaenssens E.M."/>
            <person name="Foster-Nyarko E."/>
            <person name="Jarju S."/>
            <person name="Secka A."/>
            <person name="Antonio M."/>
            <person name="Oren A."/>
            <person name="Chaudhuri R.R."/>
            <person name="La Ragione R."/>
            <person name="Hildebrand F."/>
            <person name="Pallen M.J."/>
        </authorList>
    </citation>
    <scope>NUCLEOTIDE SEQUENCE</scope>
    <source>
        <strain evidence="3">ChiGjej1B1-98</strain>
    </source>
</reference>
<organism evidence="3 4">
    <name type="scientific">Candidatus Agrococcus pullicola</name>
    <dbReference type="NCBI Taxonomy" id="2838429"/>
    <lineage>
        <taxon>Bacteria</taxon>
        <taxon>Bacillati</taxon>
        <taxon>Actinomycetota</taxon>
        <taxon>Actinomycetes</taxon>
        <taxon>Micrococcales</taxon>
        <taxon>Microbacteriaceae</taxon>
        <taxon>Agrococcus</taxon>
    </lineage>
</organism>
<feature type="transmembrane region" description="Helical" evidence="2">
    <location>
        <begin position="311"/>
        <end position="333"/>
    </location>
</feature>
<feature type="compositionally biased region" description="Basic and acidic residues" evidence="1">
    <location>
        <begin position="136"/>
        <end position="149"/>
    </location>
</feature>
<feature type="compositionally biased region" description="Low complexity" evidence="1">
    <location>
        <begin position="79"/>
        <end position="88"/>
    </location>
</feature>
<comment type="caution">
    <text evidence="3">The sequence shown here is derived from an EMBL/GenBank/DDBJ whole genome shotgun (WGS) entry which is preliminary data.</text>
</comment>
<evidence type="ECO:0000313" key="4">
    <source>
        <dbReference type="Proteomes" id="UP000824005"/>
    </source>
</evidence>
<feature type="transmembrane region" description="Helical" evidence="2">
    <location>
        <begin position="282"/>
        <end position="304"/>
    </location>
</feature>
<dbReference type="Proteomes" id="UP000824005">
    <property type="component" value="Unassembled WGS sequence"/>
</dbReference>
<feature type="transmembrane region" description="Helical" evidence="2">
    <location>
        <begin position="360"/>
        <end position="383"/>
    </location>
</feature>
<name>A0A9D2C8X4_9MICO</name>
<proteinExistence type="predicted"/>
<evidence type="ECO:0000256" key="1">
    <source>
        <dbReference type="SAM" id="MobiDB-lite"/>
    </source>
</evidence>
<dbReference type="AlphaFoldDB" id="A0A9D2C8X4"/>
<sequence length="410" mass="44576">MTDQNDQPQGWRDRLFGENRAETEDASATEEESANEASQPEGDVADEQQDDAAPHEEQQRAWQAAFDGDDSPSTAEYRPSPASAPAPDAEVEPQVVLPSSLRGDNPTGEMDEVDDEASPELVEPARPQLSLRRRERAIEDAKEAERAVSGDDEPPLADAVQEDAASTAAEEPPAGDEQDTAVADEPTRAMDAVEFETEAVGEETVQTESEADATARFVAQQQSAQFVEEPEAPRKRGARGTGLSVALLSTVVFAGLFGVLIYGYLFLVTSPEAFDPNVIVELWLFPSLIFASIAFLLGYVLLTLIVNRAGWWAHVLGGFIVALLVYAAAVVGLNFEANGGWDAGIGEILTFTREGVRESVFAPVAFIAFVLAREVPIWLGGIVGRRGRKQRERYEAELAEHRERYGLDED</sequence>
<keyword evidence="2" id="KW-0472">Membrane</keyword>
<evidence type="ECO:0000313" key="3">
    <source>
        <dbReference type="EMBL" id="HIY65208.1"/>
    </source>
</evidence>
<feature type="region of interest" description="Disordered" evidence="1">
    <location>
        <begin position="1"/>
        <end position="182"/>
    </location>
</feature>
<dbReference type="EMBL" id="DXDC01000086">
    <property type="protein sequence ID" value="HIY65208.1"/>
    <property type="molecule type" value="Genomic_DNA"/>
</dbReference>
<keyword evidence="2" id="KW-1133">Transmembrane helix</keyword>
<keyword evidence="2" id="KW-0812">Transmembrane</keyword>